<evidence type="ECO:0000313" key="3">
    <source>
        <dbReference type="Proteomes" id="UP001519293"/>
    </source>
</evidence>
<evidence type="ECO:0000256" key="1">
    <source>
        <dbReference type="SAM" id="Phobius"/>
    </source>
</evidence>
<feature type="transmembrane region" description="Helical" evidence="1">
    <location>
        <begin position="31"/>
        <end position="49"/>
    </location>
</feature>
<keyword evidence="1" id="KW-1133">Transmembrane helix</keyword>
<dbReference type="EMBL" id="JAGIKZ010000018">
    <property type="protein sequence ID" value="MBP2242290.1"/>
    <property type="molecule type" value="Genomic_DNA"/>
</dbReference>
<reference evidence="2 3" key="1">
    <citation type="submission" date="2021-03" db="EMBL/GenBank/DDBJ databases">
        <title>Genomic Encyclopedia of Type Strains, Phase IV (KMG-IV): sequencing the most valuable type-strain genomes for metagenomic binning, comparative biology and taxonomic classification.</title>
        <authorList>
            <person name="Goeker M."/>
        </authorList>
    </citation>
    <scope>NUCLEOTIDE SEQUENCE [LARGE SCALE GENOMIC DNA]</scope>
    <source>
        <strain evidence="2 3">DSM 26675</strain>
    </source>
</reference>
<evidence type="ECO:0000313" key="2">
    <source>
        <dbReference type="EMBL" id="MBP2242290.1"/>
    </source>
</evidence>
<sequence>MSLKLFELKFVSKRIEETDECVKFRILKFKFAPSILSTVTIIFLSIVYIKTANLISIH</sequence>
<proteinExistence type="predicted"/>
<gene>
    <name evidence="2" type="ORF">J2Z40_002864</name>
</gene>
<keyword evidence="1" id="KW-0472">Membrane</keyword>
<dbReference type="Proteomes" id="UP001519293">
    <property type="component" value="Unassembled WGS sequence"/>
</dbReference>
<keyword evidence="3" id="KW-1185">Reference proteome</keyword>
<keyword evidence="1" id="KW-0812">Transmembrane</keyword>
<accession>A0ABS4RHB5</accession>
<protein>
    <submittedName>
        <fullName evidence="2">Uncharacterized protein</fullName>
    </submittedName>
</protein>
<comment type="caution">
    <text evidence="2">The sequence shown here is derived from an EMBL/GenBank/DDBJ whole genome shotgun (WGS) entry which is preliminary data.</text>
</comment>
<organism evidence="2 3">
    <name type="scientific">Cytobacillus eiseniae</name>
    <dbReference type="NCBI Taxonomy" id="762947"/>
    <lineage>
        <taxon>Bacteria</taxon>
        <taxon>Bacillati</taxon>
        <taxon>Bacillota</taxon>
        <taxon>Bacilli</taxon>
        <taxon>Bacillales</taxon>
        <taxon>Bacillaceae</taxon>
        <taxon>Cytobacillus</taxon>
    </lineage>
</organism>
<name>A0ABS4RHB5_9BACI</name>